<evidence type="ECO:0000256" key="1">
    <source>
        <dbReference type="SAM" id="MobiDB-lite"/>
    </source>
</evidence>
<proteinExistence type="predicted"/>
<feature type="region of interest" description="Disordered" evidence="1">
    <location>
        <begin position="165"/>
        <end position="206"/>
    </location>
</feature>
<dbReference type="AlphaFoldDB" id="A0AAD6S7A0"/>
<dbReference type="EMBL" id="JARJCM010000242">
    <property type="protein sequence ID" value="KAJ7021085.1"/>
    <property type="molecule type" value="Genomic_DNA"/>
</dbReference>
<feature type="compositionally biased region" description="Acidic residues" evidence="1">
    <location>
        <begin position="189"/>
        <end position="200"/>
    </location>
</feature>
<name>A0AAD6S7A0_9AGAR</name>
<keyword evidence="3" id="KW-1185">Reference proteome</keyword>
<organism evidence="2 3">
    <name type="scientific">Mycena alexandri</name>
    <dbReference type="NCBI Taxonomy" id="1745969"/>
    <lineage>
        <taxon>Eukaryota</taxon>
        <taxon>Fungi</taxon>
        <taxon>Dikarya</taxon>
        <taxon>Basidiomycota</taxon>
        <taxon>Agaricomycotina</taxon>
        <taxon>Agaricomycetes</taxon>
        <taxon>Agaricomycetidae</taxon>
        <taxon>Agaricales</taxon>
        <taxon>Marasmiineae</taxon>
        <taxon>Mycenaceae</taxon>
        <taxon>Mycena</taxon>
    </lineage>
</organism>
<protein>
    <submittedName>
        <fullName evidence="2">Uncharacterized protein</fullName>
    </submittedName>
</protein>
<evidence type="ECO:0000313" key="3">
    <source>
        <dbReference type="Proteomes" id="UP001218188"/>
    </source>
</evidence>
<reference evidence="2" key="1">
    <citation type="submission" date="2023-03" db="EMBL/GenBank/DDBJ databases">
        <title>Massive genome expansion in bonnet fungi (Mycena s.s.) driven by repeated elements and novel gene families across ecological guilds.</title>
        <authorList>
            <consortium name="Lawrence Berkeley National Laboratory"/>
            <person name="Harder C.B."/>
            <person name="Miyauchi S."/>
            <person name="Viragh M."/>
            <person name="Kuo A."/>
            <person name="Thoen E."/>
            <person name="Andreopoulos B."/>
            <person name="Lu D."/>
            <person name="Skrede I."/>
            <person name="Drula E."/>
            <person name="Henrissat B."/>
            <person name="Morin E."/>
            <person name="Kohler A."/>
            <person name="Barry K."/>
            <person name="LaButti K."/>
            <person name="Morin E."/>
            <person name="Salamov A."/>
            <person name="Lipzen A."/>
            <person name="Mereny Z."/>
            <person name="Hegedus B."/>
            <person name="Baldrian P."/>
            <person name="Stursova M."/>
            <person name="Weitz H."/>
            <person name="Taylor A."/>
            <person name="Grigoriev I.V."/>
            <person name="Nagy L.G."/>
            <person name="Martin F."/>
            <person name="Kauserud H."/>
        </authorList>
    </citation>
    <scope>NUCLEOTIDE SEQUENCE</scope>
    <source>
        <strain evidence="2">CBHHK200</strain>
    </source>
</reference>
<feature type="compositionally biased region" description="Basic and acidic residues" evidence="1">
    <location>
        <begin position="172"/>
        <end position="186"/>
    </location>
</feature>
<evidence type="ECO:0000313" key="2">
    <source>
        <dbReference type="EMBL" id="KAJ7021085.1"/>
    </source>
</evidence>
<sequence length="247" mass="28219">MRRKLTRGIARFRKLQATYTPGALQALARRPDDPTKTPERTPLMLPSALTADERKNGCMAGVEYTEAIARDGQCGAALLRLRHQLHVKSRFITYKKKNSRHQGANTRSRTLVARNESKLCLHSEKYQTAWGAIRALNGGDAAKVGWRKLCQGDIRLMEDAEDLRKRNKRRKREDARRKAKEQRLIAEGELIEPEDDEEGDNAAGTARPENRRVLSWIWMVTGTTGSDVEIEEALRIEWAKAYVRSRR</sequence>
<comment type="caution">
    <text evidence="2">The sequence shown here is derived from an EMBL/GenBank/DDBJ whole genome shotgun (WGS) entry which is preliminary data.</text>
</comment>
<accession>A0AAD6S7A0</accession>
<gene>
    <name evidence="2" type="ORF">C8F04DRAFT_973213</name>
</gene>
<dbReference type="Proteomes" id="UP001218188">
    <property type="component" value="Unassembled WGS sequence"/>
</dbReference>